<dbReference type="RefSeq" id="WP_013015439.1">
    <property type="nucleotide sequence ID" value="NC_013947.1"/>
</dbReference>
<evidence type="ECO:0000313" key="7">
    <source>
        <dbReference type="Proteomes" id="UP000000844"/>
    </source>
</evidence>
<feature type="transmembrane region" description="Helical" evidence="5">
    <location>
        <begin position="213"/>
        <end position="230"/>
    </location>
</feature>
<dbReference type="Pfam" id="PF01040">
    <property type="entry name" value="UbiA"/>
    <property type="match status" value="1"/>
</dbReference>
<feature type="transmembrane region" description="Helical" evidence="5">
    <location>
        <begin position="237"/>
        <end position="257"/>
    </location>
</feature>
<dbReference type="GO" id="GO:0016765">
    <property type="term" value="F:transferase activity, transferring alkyl or aryl (other than methyl) groups"/>
    <property type="evidence" value="ECO:0007669"/>
    <property type="project" value="InterPro"/>
</dbReference>
<dbReference type="GO" id="GO:0016020">
    <property type="term" value="C:membrane"/>
    <property type="evidence" value="ECO:0007669"/>
    <property type="project" value="UniProtKB-SubCell"/>
</dbReference>
<dbReference type="InterPro" id="IPR044878">
    <property type="entry name" value="UbiA_sf"/>
</dbReference>
<keyword evidence="2 5" id="KW-0812">Transmembrane</keyword>
<evidence type="ECO:0000256" key="1">
    <source>
        <dbReference type="ARBA" id="ARBA00004141"/>
    </source>
</evidence>
<proteinExistence type="predicted"/>
<evidence type="ECO:0000256" key="3">
    <source>
        <dbReference type="ARBA" id="ARBA00022989"/>
    </source>
</evidence>
<dbReference type="Proteomes" id="UP000000844">
    <property type="component" value="Chromosome"/>
</dbReference>
<accession>D3Q1M0</accession>
<dbReference type="STRING" id="446470.Snas_0148"/>
<reference evidence="6 7" key="1">
    <citation type="journal article" date="2009" name="Stand. Genomic Sci.">
        <title>Complete genome sequence of Stackebrandtia nassauensis type strain (LLR-40K-21).</title>
        <authorList>
            <person name="Munk C."/>
            <person name="Lapidus A."/>
            <person name="Copeland A."/>
            <person name="Jando M."/>
            <person name="Mayilraj S."/>
            <person name="Glavina Del Rio T."/>
            <person name="Nolan M."/>
            <person name="Chen F."/>
            <person name="Lucas S."/>
            <person name="Tice H."/>
            <person name="Cheng J.F."/>
            <person name="Han C."/>
            <person name="Detter J.C."/>
            <person name="Bruce D."/>
            <person name="Goodwin L."/>
            <person name="Chain P."/>
            <person name="Pitluck S."/>
            <person name="Goker M."/>
            <person name="Ovchinikova G."/>
            <person name="Pati A."/>
            <person name="Ivanova N."/>
            <person name="Mavromatis K."/>
            <person name="Chen A."/>
            <person name="Palaniappan K."/>
            <person name="Land M."/>
            <person name="Hauser L."/>
            <person name="Chang Y.J."/>
            <person name="Jeffries C.D."/>
            <person name="Bristow J."/>
            <person name="Eisen J.A."/>
            <person name="Markowitz V."/>
            <person name="Hugenholtz P."/>
            <person name="Kyrpides N.C."/>
            <person name="Klenk H.P."/>
        </authorList>
    </citation>
    <scope>NUCLEOTIDE SEQUENCE [LARGE SCALE GENOMIC DNA]</scope>
    <source>
        <strain evidence="7">DSM 44728 / CIP 108903 / NRRL B-16338 / NBRC 102104 / LLR-40K-21</strain>
    </source>
</reference>
<dbReference type="Gene3D" id="1.10.357.140">
    <property type="entry name" value="UbiA prenyltransferase"/>
    <property type="match status" value="1"/>
</dbReference>
<dbReference type="InterPro" id="IPR000537">
    <property type="entry name" value="UbiA_prenyltransferase"/>
</dbReference>
<feature type="transmembrane region" description="Helical" evidence="5">
    <location>
        <begin position="123"/>
        <end position="142"/>
    </location>
</feature>
<evidence type="ECO:0000256" key="5">
    <source>
        <dbReference type="SAM" id="Phobius"/>
    </source>
</evidence>
<keyword evidence="6" id="KW-0808">Transferase</keyword>
<keyword evidence="3 5" id="KW-1133">Transmembrane helix</keyword>
<feature type="transmembrane region" description="Helical" evidence="5">
    <location>
        <begin position="148"/>
        <end position="168"/>
    </location>
</feature>
<sequence length="258" mass="26041">MKPPALIRACHPGPSMTVTLVGAGLAAASGRDAVSVASVFVAVLLGQLSIGWSNDALDAARDTETGRPDKPVAAGEVSRRLLFWLAGAAVVGSAAASLYVGWQGSLHILAVASAWSYNHPLKRTPLSVLPFAVSFGLLVGYADADPRPGMIAAGALLGAAAHFANVLPDLDDDARTGVRGLPHRLGARGSQLVAATLLAASGVIAGLHIVNVAGIAVMALSAVFAIVVLVSRPGRTVFRVVMAAAIVDVVALLAAVAT</sequence>
<evidence type="ECO:0000313" key="6">
    <source>
        <dbReference type="EMBL" id="ADD39868.1"/>
    </source>
</evidence>
<dbReference type="KEGG" id="sna:Snas_0148"/>
<gene>
    <name evidence="6" type="ordered locus">Snas_0148</name>
</gene>
<keyword evidence="7" id="KW-1185">Reference proteome</keyword>
<evidence type="ECO:0000256" key="4">
    <source>
        <dbReference type="ARBA" id="ARBA00023136"/>
    </source>
</evidence>
<feature type="transmembrane region" description="Helical" evidence="5">
    <location>
        <begin position="81"/>
        <end position="102"/>
    </location>
</feature>
<evidence type="ECO:0000256" key="2">
    <source>
        <dbReference type="ARBA" id="ARBA00022692"/>
    </source>
</evidence>
<keyword evidence="4 5" id="KW-0472">Membrane</keyword>
<dbReference type="AlphaFoldDB" id="D3Q1M0"/>
<organism evidence="6 7">
    <name type="scientific">Stackebrandtia nassauensis (strain DSM 44728 / CIP 108903 / NRRL B-16338 / NBRC 102104 / LLR-40K-21)</name>
    <dbReference type="NCBI Taxonomy" id="446470"/>
    <lineage>
        <taxon>Bacteria</taxon>
        <taxon>Bacillati</taxon>
        <taxon>Actinomycetota</taxon>
        <taxon>Actinomycetes</taxon>
        <taxon>Glycomycetales</taxon>
        <taxon>Glycomycetaceae</taxon>
        <taxon>Stackebrandtia</taxon>
    </lineage>
</organism>
<dbReference type="eggNOG" id="COG0382">
    <property type="taxonomic scope" value="Bacteria"/>
</dbReference>
<dbReference type="EMBL" id="CP001778">
    <property type="protein sequence ID" value="ADD39868.1"/>
    <property type="molecule type" value="Genomic_DNA"/>
</dbReference>
<dbReference type="HOGENOM" id="CLU_080174_0_0_11"/>
<comment type="subcellular location">
    <subcellularLocation>
        <location evidence="1">Membrane</location>
        <topology evidence="1">Multi-pass membrane protein</topology>
    </subcellularLocation>
</comment>
<protein>
    <submittedName>
        <fullName evidence="6">UbiA prenyltransferase</fullName>
    </submittedName>
</protein>
<name>D3Q1M0_STANL</name>